<name>A0A9D4KNI9_DREPO</name>
<reference evidence="1" key="2">
    <citation type="submission" date="2020-11" db="EMBL/GenBank/DDBJ databases">
        <authorList>
            <person name="McCartney M.A."/>
            <person name="Auch B."/>
            <person name="Kono T."/>
            <person name="Mallez S."/>
            <person name="Becker A."/>
            <person name="Gohl D.M."/>
            <person name="Silverstein K.A.T."/>
            <person name="Koren S."/>
            <person name="Bechman K.B."/>
            <person name="Herman A."/>
            <person name="Abrahante J.E."/>
            <person name="Garbe J."/>
        </authorList>
    </citation>
    <scope>NUCLEOTIDE SEQUENCE</scope>
    <source>
        <strain evidence="1">Duluth1</strain>
        <tissue evidence="1">Whole animal</tissue>
    </source>
</reference>
<evidence type="ECO:0000313" key="1">
    <source>
        <dbReference type="EMBL" id="KAH3842916.1"/>
    </source>
</evidence>
<gene>
    <name evidence="1" type="ORF">DPMN_116420</name>
</gene>
<dbReference type="AlphaFoldDB" id="A0A9D4KNI9"/>
<sequence length="68" mass="7717">MHKSLQLGPFPKRHCLEGDFMAEHILNCINKHMLSKIVIPASVNLQENVHGQVEAIQKTTRLMLASRI</sequence>
<reference evidence="1" key="1">
    <citation type="journal article" date="2019" name="bioRxiv">
        <title>The Genome of the Zebra Mussel, Dreissena polymorpha: A Resource for Invasive Species Research.</title>
        <authorList>
            <person name="McCartney M.A."/>
            <person name="Auch B."/>
            <person name="Kono T."/>
            <person name="Mallez S."/>
            <person name="Zhang Y."/>
            <person name="Obille A."/>
            <person name="Becker A."/>
            <person name="Abrahante J.E."/>
            <person name="Garbe J."/>
            <person name="Badalamenti J.P."/>
            <person name="Herman A."/>
            <person name="Mangelson H."/>
            <person name="Liachko I."/>
            <person name="Sullivan S."/>
            <person name="Sone E.D."/>
            <person name="Koren S."/>
            <person name="Silverstein K.A.T."/>
            <person name="Beckman K.B."/>
            <person name="Gohl D.M."/>
        </authorList>
    </citation>
    <scope>NUCLEOTIDE SEQUENCE</scope>
    <source>
        <strain evidence="1">Duluth1</strain>
        <tissue evidence="1">Whole animal</tissue>
    </source>
</reference>
<organism evidence="1 2">
    <name type="scientific">Dreissena polymorpha</name>
    <name type="common">Zebra mussel</name>
    <name type="synonym">Mytilus polymorpha</name>
    <dbReference type="NCBI Taxonomy" id="45954"/>
    <lineage>
        <taxon>Eukaryota</taxon>
        <taxon>Metazoa</taxon>
        <taxon>Spiralia</taxon>
        <taxon>Lophotrochozoa</taxon>
        <taxon>Mollusca</taxon>
        <taxon>Bivalvia</taxon>
        <taxon>Autobranchia</taxon>
        <taxon>Heteroconchia</taxon>
        <taxon>Euheterodonta</taxon>
        <taxon>Imparidentia</taxon>
        <taxon>Neoheterodontei</taxon>
        <taxon>Myida</taxon>
        <taxon>Dreissenoidea</taxon>
        <taxon>Dreissenidae</taxon>
        <taxon>Dreissena</taxon>
    </lineage>
</organism>
<evidence type="ECO:0000313" key="2">
    <source>
        <dbReference type="Proteomes" id="UP000828390"/>
    </source>
</evidence>
<keyword evidence="2" id="KW-1185">Reference proteome</keyword>
<accession>A0A9D4KNI9</accession>
<comment type="caution">
    <text evidence="1">The sequence shown here is derived from an EMBL/GenBank/DDBJ whole genome shotgun (WGS) entry which is preliminary data.</text>
</comment>
<protein>
    <submittedName>
        <fullName evidence="1">Uncharacterized protein</fullName>
    </submittedName>
</protein>
<proteinExistence type="predicted"/>
<dbReference type="EMBL" id="JAIWYP010000004">
    <property type="protein sequence ID" value="KAH3842916.1"/>
    <property type="molecule type" value="Genomic_DNA"/>
</dbReference>
<dbReference type="Proteomes" id="UP000828390">
    <property type="component" value="Unassembled WGS sequence"/>
</dbReference>